<dbReference type="Proteomes" id="UP000799779">
    <property type="component" value="Unassembled WGS sequence"/>
</dbReference>
<gene>
    <name evidence="1" type="ORF">P154DRAFT_520023</name>
</gene>
<dbReference type="EMBL" id="ML977572">
    <property type="protein sequence ID" value="KAF2003416.1"/>
    <property type="molecule type" value="Genomic_DNA"/>
</dbReference>
<dbReference type="AlphaFoldDB" id="A0A6A5X0K8"/>
<evidence type="ECO:0000313" key="2">
    <source>
        <dbReference type="Proteomes" id="UP000799779"/>
    </source>
</evidence>
<reference evidence="1" key="1">
    <citation type="journal article" date="2020" name="Stud. Mycol.">
        <title>101 Dothideomycetes genomes: a test case for predicting lifestyles and emergence of pathogens.</title>
        <authorList>
            <person name="Haridas S."/>
            <person name="Albert R."/>
            <person name="Binder M."/>
            <person name="Bloem J."/>
            <person name="Labutti K."/>
            <person name="Salamov A."/>
            <person name="Andreopoulos B."/>
            <person name="Baker S."/>
            <person name="Barry K."/>
            <person name="Bills G."/>
            <person name="Bluhm B."/>
            <person name="Cannon C."/>
            <person name="Castanera R."/>
            <person name="Culley D."/>
            <person name="Daum C."/>
            <person name="Ezra D."/>
            <person name="Gonzalez J."/>
            <person name="Henrissat B."/>
            <person name="Kuo A."/>
            <person name="Liang C."/>
            <person name="Lipzen A."/>
            <person name="Lutzoni F."/>
            <person name="Magnuson J."/>
            <person name="Mondo S."/>
            <person name="Nolan M."/>
            <person name="Ohm R."/>
            <person name="Pangilinan J."/>
            <person name="Park H.-J."/>
            <person name="Ramirez L."/>
            <person name="Alfaro M."/>
            <person name="Sun H."/>
            <person name="Tritt A."/>
            <person name="Yoshinaga Y."/>
            <person name="Zwiers L.-H."/>
            <person name="Turgeon B."/>
            <person name="Goodwin S."/>
            <person name="Spatafora J."/>
            <person name="Crous P."/>
            <person name="Grigoriev I."/>
        </authorList>
    </citation>
    <scope>NUCLEOTIDE SEQUENCE</scope>
    <source>
        <strain evidence="1">CBS 123094</strain>
    </source>
</reference>
<sequence length="169" mass="18995">MWEHEIGVSSQFIHRTLKELGRAGYIQGGDNHKFYTAGKTLDGLCIFSASPSHNNHYFGLGSRNIQSGDKMAVMTAYNANFDYEHPPTFLALILRPTRTEDFRFVGTAHVVAYKRGKRCTDKSNSCQDERNRSLPSVDKNRGDDIHCGFPSNLDGYRGGRIKDSTFTLV</sequence>
<evidence type="ECO:0000313" key="1">
    <source>
        <dbReference type="EMBL" id="KAF2003416.1"/>
    </source>
</evidence>
<protein>
    <submittedName>
        <fullName evidence="1">Uncharacterized protein</fullName>
    </submittedName>
</protein>
<keyword evidence="2" id="KW-1185">Reference proteome</keyword>
<accession>A0A6A5X0K8</accession>
<organism evidence="1 2">
    <name type="scientific">Amniculicola lignicola CBS 123094</name>
    <dbReference type="NCBI Taxonomy" id="1392246"/>
    <lineage>
        <taxon>Eukaryota</taxon>
        <taxon>Fungi</taxon>
        <taxon>Dikarya</taxon>
        <taxon>Ascomycota</taxon>
        <taxon>Pezizomycotina</taxon>
        <taxon>Dothideomycetes</taxon>
        <taxon>Pleosporomycetidae</taxon>
        <taxon>Pleosporales</taxon>
        <taxon>Amniculicolaceae</taxon>
        <taxon>Amniculicola</taxon>
    </lineage>
</organism>
<name>A0A6A5X0K8_9PLEO</name>
<proteinExistence type="predicted"/>